<sequence>MDNINSVRLRRLDLNALVVLHSLLQTGSVSLSAERLCLGQPAVSHVLKHLRSELGDELLYRHGRGMALTPLAQSLRQPLQAWLAEAQRLFLSTAAFDPAAAIATVQLAMPDLLEAVLLPNVLRSLHGQAPGLNLSIEAMAARQVEAALEDGRIGCAIGYFPGLSTRLPRQALFRSRFIALYHPALLTLPERLGLADLAEVVHLHTSYAGDGDGLIERGLRAHGLARRVVARGASLLAMPELLESMAAVAVLPDAMAAYLSQRHPALRQVAIDEPDLHIDIEMVWHPRLSGDLLQGFVRTVITEEAAHLFGA</sequence>
<dbReference type="AlphaFoldDB" id="A0A4R7BD17"/>
<organism evidence="6 7">
    <name type="scientific">Paludibacterium purpuratum</name>
    <dbReference type="NCBI Taxonomy" id="1144873"/>
    <lineage>
        <taxon>Bacteria</taxon>
        <taxon>Pseudomonadati</taxon>
        <taxon>Pseudomonadota</taxon>
        <taxon>Betaproteobacteria</taxon>
        <taxon>Neisseriales</taxon>
        <taxon>Chromobacteriaceae</taxon>
        <taxon>Paludibacterium</taxon>
    </lineage>
</organism>
<dbReference type="Gene3D" id="3.40.190.10">
    <property type="entry name" value="Periplasmic binding protein-like II"/>
    <property type="match status" value="2"/>
</dbReference>
<dbReference type="EMBL" id="SNZP01000001">
    <property type="protein sequence ID" value="TDR82954.1"/>
    <property type="molecule type" value="Genomic_DNA"/>
</dbReference>
<dbReference type="Proteomes" id="UP000295611">
    <property type="component" value="Unassembled WGS sequence"/>
</dbReference>
<feature type="domain" description="HTH lysR-type" evidence="5">
    <location>
        <begin position="12"/>
        <end position="69"/>
    </location>
</feature>
<keyword evidence="2" id="KW-0805">Transcription regulation</keyword>
<dbReference type="SUPFAM" id="SSF53850">
    <property type="entry name" value="Periplasmic binding protein-like II"/>
    <property type="match status" value="1"/>
</dbReference>
<dbReference type="InterPro" id="IPR000847">
    <property type="entry name" value="LysR_HTH_N"/>
</dbReference>
<dbReference type="RefSeq" id="WP_166642107.1">
    <property type="nucleotide sequence ID" value="NZ_SNZP01000001.1"/>
</dbReference>
<accession>A0A4R7BD17</accession>
<evidence type="ECO:0000313" key="7">
    <source>
        <dbReference type="Proteomes" id="UP000295611"/>
    </source>
</evidence>
<evidence type="ECO:0000259" key="5">
    <source>
        <dbReference type="PROSITE" id="PS50931"/>
    </source>
</evidence>
<name>A0A4R7BD17_9NEIS</name>
<dbReference type="PANTHER" id="PTHR30118">
    <property type="entry name" value="HTH-TYPE TRANSCRIPTIONAL REGULATOR LEUO-RELATED"/>
    <property type="match status" value="1"/>
</dbReference>
<comment type="caution">
    <text evidence="6">The sequence shown here is derived from an EMBL/GenBank/DDBJ whole genome shotgun (WGS) entry which is preliminary data.</text>
</comment>
<dbReference type="GO" id="GO:0003677">
    <property type="term" value="F:DNA binding"/>
    <property type="evidence" value="ECO:0007669"/>
    <property type="project" value="UniProtKB-KW"/>
</dbReference>
<dbReference type="InterPro" id="IPR050389">
    <property type="entry name" value="LysR-type_TF"/>
</dbReference>
<proteinExistence type="inferred from homology"/>
<dbReference type="Pfam" id="PF00126">
    <property type="entry name" value="HTH_1"/>
    <property type="match status" value="1"/>
</dbReference>
<evidence type="ECO:0000256" key="2">
    <source>
        <dbReference type="ARBA" id="ARBA00023015"/>
    </source>
</evidence>
<dbReference type="InterPro" id="IPR036390">
    <property type="entry name" value="WH_DNA-bd_sf"/>
</dbReference>
<dbReference type="Pfam" id="PF03466">
    <property type="entry name" value="LysR_substrate"/>
    <property type="match status" value="1"/>
</dbReference>
<dbReference type="SUPFAM" id="SSF46785">
    <property type="entry name" value="Winged helix' DNA-binding domain"/>
    <property type="match status" value="1"/>
</dbReference>
<keyword evidence="3" id="KW-0238">DNA-binding</keyword>
<keyword evidence="7" id="KW-1185">Reference proteome</keyword>
<keyword evidence="4" id="KW-0804">Transcription</keyword>
<dbReference type="PROSITE" id="PS50931">
    <property type="entry name" value="HTH_LYSR"/>
    <property type="match status" value="1"/>
</dbReference>
<reference evidence="6 7" key="1">
    <citation type="submission" date="2019-03" db="EMBL/GenBank/DDBJ databases">
        <title>Genomic Encyclopedia of Type Strains, Phase III (KMG-III): the genomes of soil and plant-associated and newly described type strains.</title>
        <authorList>
            <person name="Whitman W."/>
        </authorList>
    </citation>
    <scope>NUCLEOTIDE SEQUENCE [LARGE SCALE GENOMIC DNA]</scope>
    <source>
        <strain evidence="6 7">CECT 8976</strain>
    </source>
</reference>
<dbReference type="Gene3D" id="1.10.10.10">
    <property type="entry name" value="Winged helix-like DNA-binding domain superfamily/Winged helix DNA-binding domain"/>
    <property type="match status" value="1"/>
</dbReference>
<dbReference type="CDD" id="cd08417">
    <property type="entry name" value="PBP2_Nitroaromatics_like"/>
    <property type="match status" value="1"/>
</dbReference>
<evidence type="ECO:0000256" key="4">
    <source>
        <dbReference type="ARBA" id="ARBA00023163"/>
    </source>
</evidence>
<comment type="similarity">
    <text evidence="1">Belongs to the LysR transcriptional regulatory family.</text>
</comment>
<evidence type="ECO:0000256" key="3">
    <source>
        <dbReference type="ARBA" id="ARBA00023125"/>
    </source>
</evidence>
<dbReference type="GO" id="GO:0003700">
    <property type="term" value="F:DNA-binding transcription factor activity"/>
    <property type="evidence" value="ECO:0007669"/>
    <property type="project" value="InterPro"/>
</dbReference>
<dbReference type="InterPro" id="IPR036388">
    <property type="entry name" value="WH-like_DNA-bd_sf"/>
</dbReference>
<dbReference type="PANTHER" id="PTHR30118:SF15">
    <property type="entry name" value="TRANSCRIPTIONAL REGULATORY PROTEIN"/>
    <property type="match status" value="1"/>
</dbReference>
<evidence type="ECO:0000313" key="6">
    <source>
        <dbReference type="EMBL" id="TDR82954.1"/>
    </source>
</evidence>
<evidence type="ECO:0000256" key="1">
    <source>
        <dbReference type="ARBA" id="ARBA00009437"/>
    </source>
</evidence>
<dbReference type="InterPro" id="IPR005119">
    <property type="entry name" value="LysR_subst-bd"/>
</dbReference>
<gene>
    <name evidence="6" type="ORF">DFP86_101348</name>
</gene>
<protein>
    <submittedName>
        <fullName evidence="6">LysR family transcriptional activator of mexEF-oprN operon</fullName>
    </submittedName>
</protein>
<dbReference type="InterPro" id="IPR037402">
    <property type="entry name" value="YidZ_PBP2"/>
</dbReference>